<evidence type="ECO:0000313" key="3">
    <source>
        <dbReference type="Proteomes" id="UP000680866"/>
    </source>
</evidence>
<sequence>METSTGESTQTQTAPEQQQAGTGQQQTSQQAGQEPTGERVEDLPPWAQKALRDARTDAGKARTEAKAQAATEAAEQARNELAQKIGKALGLVKDGDTEQPDPAQLTQQLTKMADTNRDLAVELAIWKSAKKAGANPQALTDSRSFMATASKLDPTADDFSAKLRDAVKKAIDDNPQYREAGQAPARSGGEFTGGPGGDAVTPEQFKRMSAAQRNDLFQKDPALYRKLAGR</sequence>
<feature type="compositionally biased region" description="Low complexity" evidence="1">
    <location>
        <begin position="66"/>
        <end position="76"/>
    </location>
</feature>
<dbReference type="Proteomes" id="UP000680866">
    <property type="component" value="Chromosome"/>
</dbReference>
<evidence type="ECO:0000256" key="1">
    <source>
        <dbReference type="SAM" id="MobiDB-lite"/>
    </source>
</evidence>
<protein>
    <recommendedName>
        <fullName evidence="4">Scaffolding protein</fullName>
    </recommendedName>
</protein>
<proteinExistence type="predicted"/>
<evidence type="ECO:0000313" key="2">
    <source>
        <dbReference type="EMBL" id="BCJ64141.1"/>
    </source>
</evidence>
<feature type="compositionally biased region" description="Low complexity" evidence="1">
    <location>
        <begin position="1"/>
        <end position="35"/>
    </location>
</feature>
<organism evidence="2 3">
    <name type="scientific">Polymorphospora rubra</name>
    <dbReference type="NCBI Taxonomy" id="338584"/>
    <lineage>
        <taxon>Bacteria</taxon>
        <taxon>Bacillati</taxon>
        <taxon>Actinomycetota</taxon>
        <taxon>Actinomycetes</taxon>
        <taxon>Micromonosporales</taxon>
        <taxon>Micromonosporaceae</taxon>
        <taxon>Polymorphospora</taxon>
    </lineage>
</organism>
<feature type="region of interest" description="Disordered" evidence="1">
    <location>
        <begin position="171"/>
        <end position="217"/>
    </location>
</feature>
<evidence type="ECO:0008006" key="4">
    <source>
        <dbReference type="Google" id="ProtNLM"/>
    </source>
</evidence>
<reference evidence="2" key="1">
    <citation type="submission" date="2020-08" db="EMBL/GenBank/DDBJ databases">
        <title>Whole genome shotgun sequence of Polymorphospora rubra NBRC 101157.</title>
        <authorList>
            <person name="Komaki H."/>
            <person name="Tamura T."/>
        </authorList>
    </citation>
    <scope>NUCLEOTIDE SEQUENCE</scope>
    <source>
        <strain evidence="2">NBRC 101157</strain>
    </source>
</reference>
<dbReference type="KEGG" id="pry:Prubr_11620"/>
<gene>
    <name evidence="2" type="ORF">Prubr_11620</name>
</gene>
<feature type="compositionally biased region" description="Basic and acidic residues" evidence="1">
    <location>
        <begin position="50"/>
        <end position="65"/>
    </location>
</feature>
<accession>A0A810MSY8</accession>
<dbReference type="RefSeq" id="WP_212822303.1">
    <property type="nucleotide sequence ID" value="NZ_AP023359.1"/>
</dbReference>
<dbReference type="EMBL" id="AP023359">
    <property type="protein sequence ID" value="BCJ64141.1"/>
    <property type="molecule type" value="Genomic_DNA"/>
</dbReference>
<feature type="region of interest" description="Disordered" evidence="1">
    <location>
        <begin position="1"/>
        <end position="78"/>
    </location>
</feature>
<keyword evidence="3" id="KW-1185">Reference proteome</keyword>
<dbReference type="AlphaFoldDB" id="A0A810MSY8"/>
<name>A0A810MSY8_9ACTN</name>